<reference evidence="2" key="1">
    <citation type="journal article" date="2020" name="Stud. Mycol.">
        <title>101 Dothideomycetes genomes: a test case for predicting lifestyles and emergence of pathogens.</title>
        <authorList>
            <person name="Haridas S."/>
            <person name="Albert R."/>
            <person name="Binder M."/>
            <person name="Bloem J."/>
            <person name="Labutti K."/>
            <person name="Salamov A."/>
            <person name="Andreopoulos B."/>
            <person name="Baker S."/>
            <person name="Barry K."/>
            <person name="Bills G."/>
            <person name="Bluhm B."/>
            <person name="Cannon C."/>
            <person name="Castanera R."/>
            <person name="Culley D."/>
            <person name="Daum C."/>
            <person name="Ezra D."/>
            <person name="Gonzalez J."/>
            <person name="Henrissat B."/>
            <person name="Kuo A."/>
            <person name="Liang C."/>
            <person name="Lipzen A."/>
            <person name="Lutzoni F."/>
            <person name="Magnuson J."/>
            <person name="Mondo S."/>
            <person name="Nolan M."/>
            <person name="Ohm R."/>
            <person name="Pangilinan J."/>
            <person name="Park H.-J."/>
            <person name="Ramirez L."/>
            <person name="Alfaro M."/>
            <person name="Sun H."/>
            <person name="Tritt A."/>
            <person name="Yoshinaga Y."/>
            <person name="Zwiers L.-H."/>
            <person name="Turgeon B."/>
            <person name="Goodwin S."/>
            <person name="Spatafora J."/>
            <person name="Crous P."/>
            <person name="Grigoriev I."/>
        </authorList>
    </citation>
    <scope>NUCLEOTIDE SEQUENCE</scope>
    <source>
        <strain evidence="2">CBS 675.92</strain>
    </source>
</reference>
<sequence length="353" mass="39553">MASENEHPLHPTPTTSSSKEASSSAIASLEALSEMFKFSQSSLDSELAKIEEVEGLSIDPNEPEKLYLQETSKHFYLRLQNLLHHLRRWVHDATVTADDVQHDTLFVDISAIKLTENKISLISKACSHVISTTIPKRTNKSGGIYTLFFFCGLHAECEEKTGPANMMRSLIGQLVIQRAARGRELNLPSYHQNEYVKNGSLRALLTLFNYLIRQLGPDDIVYCVLDRISAYGEEAFIRKDDEKFGIDESTFNEIYEDKEDVDTVLREHQKASEFETQSQVSTDDSSSSGGWHLDKIDPGTNPTIFDLLASNAGAKIGLRDGGQATVKLLLTSVREFDENMEVDEIVHILEPDD</sequence>
<gene>
    <name evidence="2" type="ORF">CC80DRAFT_560550</name>
</gene>
<dbReference type="AlphaFoldDB" id="A0A6A5U0G9"/>
<evidence type="ECO:0000256" key="1">
    <source>
        <dbReference type="SAM" id="MobiDB-lite"/>
    </source>
</evidence>
<feature type="compositionally biased region" description="Low complexity" evidence="1">
    <location>
        <begin position="276"/>
        <end position="290"/>
    </location>
</feature>
<feature type="region of interest" description="Disordered" evidence="1">
    <location>
        <begin position="1"/>
        <end position="23"/>
    </location>
</feature>
<evidence type="ECO:0000313" key="2">
    <source>
        <dbReference type="EMBL" id="KAF1957352.1"/>
    </source>
</evidence>
<protein>
    <submittedName>
        <fullName evidence="2">Uncharacterized protein</fullName>
    </submittedName>
</protein>
<organism evidence="2 3">
    <name type="scientific">Byssothecium circinans</name>
    <dbReference type="NCBI Taxonomy" id="147558"/>
    <lineage>
        <taxon>Eukaryota</taxon>
        <taxon>Fungi</taxon>
        <taxon>Dikarya</taxon>
        <taxon>Ascomycota</taxon>
        <taxon>Pezizomycotina</taxon>
        <taxon>Dothideomycetes</taxon>
        <taxon>Pleosporomycetidae</taxon>
        <taxon>Pleosporales</taxon>
        <taxon>Massarineae</taxon>
        <taxon>Massarinaceae</taxon>
        <taxon>Byssothecium</taxon>
    </lineage>
</organism>
<keyword evidence="3" id="KW-1185">Reference proteome</keyword>
<accession>A0A6A5U0G9</accession>
<proteinExistence type="predicted"/>
<dbReference type="PANTHER" id="PTHR40619">
    <property type="entry name" value="FUNGAL STAND N-TERMINAL GOODBYE DOMAIN-CONTAINING PROTEIN"/>
    <property type="match status" value="1"/>
</dbReference>
<dbReference type="EMBL" id="ML976989">
    <property type="protein sequence ID" value="KAF1957352.1"/>
    <property type="molecule type" value="Genomic_DNA"/>
</dbReference>
<dbReference type="Proteomes" id="UP000800035">
    <property type="component" value="Unassembled WGS sequence"/>
</dbReference>
<evidence type="ECO:0000313" key="3">
    <source>
        <dbReference type="Proteomes" id="UP000800035"/>
    </source>
</evidence>
<name>A0A6A5U0G9_9PLEO</name>
<dbReference type="PANTHER" id="PTHR40619:SF3">
    <property type="entry name" value="FUNGAL STAND N-TERMINAL GOODBYE DOMAIN-CONTAINING PROTEIN"/>
    <property type="match status" value="1"/>
</dbReference>
<dbReference type="OrthoDB" id="5419927at2759"/>
<feature type="region of interest" description="Disordered" evidence="1">
    <location>
        <begin position="272"/>
        <end position="293"/>
    </location>
</feature>